<dbReference type="SUPFAM" id="SSF46785">
    <property type="entry name" value="Winged helix' DNA-binding domain"/>
    <property type="match status" value="1"/>
</dbReference>
<dbReference type="AlphaFoldDB" id="A0A517Q3X9"/>
<dbReference type="GO" id="GO:0003677">
    <property type="term" value="F:DNA binding"/>
    <property type="evidence" value="ECO:0007669"/>
    <property type="project" value="UniProtKB-KW"/>
</dbReference>
<dbReference type="Pfam" id="PF03965">
    <property type="entry name" value="Penicillinase_R"/>
    <property type="match status" value="1"/>
</dbReference>
<evidence type="ECO:0000256" key="4">
    <source>
        <dbReference type="ARBA" id="ARBA00023163"/>
    </source>
</evidence>
<evidence type="ECO:0000256" key="2">
    <source>
        <dbReference type="ARBA" id="ARBA00023015"/>
    </source>
</evidence>
<evidence type="ECO:0000313" key="6">
    <source>
        <dbReference type="Proteomes" id="UP000315647"/>
    </source>
</evidence>
<organism evidence="5 6">
    <name type="scientific">Gimesia panareensis</name>
    <dbReference type="NCBI Taxonomy" id="2527978"/>
    <lineage>
        <taxon>Bacteria</taxon>
        <taxon>Pseudomonadati</taxon>
        <taxon>Planctomycetota</taxon>
        <taxon>Planctomycetia</taxon>
        <taxon>Planctomycetales</taxon>
        <taxon>Planctomycetaceae</taxon>
        <taxon>Gimesia</taxon>
    </lineage>
</organism>
<dbReference type="Gene3D" id="1.10.10.10">
    <property type="entry name" value="Winged helix-like DNA-binding domain superfamily/Winged helix DNA-binding domain"/>
    <property type="match status" value="1"/>
</dbReference>
<keyword evidence="6" id="KW-1185">Reference proteome</keyword>
<keyword evidence="3" id="KW-0238">DNA-binding</keyword>
<name>A0A517Q3X9_9PLAN</name>
<protein>
    <submittedName>
        <fullName evidence="5">Transcriptional regulator BlaI</fullName>
    </submittedName>
</protein>
<dbReference type="EMBL" id="CP037421">
    <property type="protein sequence ID" value="QDT26330.1"/>
    <property type="molecule type" value="Genomic_DNA"/>
</dbReference>
<sequence>MGLETLRFCFGKILIFICTGLIVKDYRLTPYELELLDVIWNLEEASVQEVCDALPRDLAYTTVMTTLSLLVQKKKVLERVKRGRAYIYKPAITREEVSRFMLGQIKQVLHQDSLPSLMLNLLENEEISEDDINALKVAIRKLEDQQ</sequence>
<evidence type="ECO:0000256" key="3">
    <source>
        <dbReference type="ARBA" id="ARBA00023125"/>
    </source>
</evidence>
<proteinExistence type="inferred from homology"/>
<dbReference type="GO" id="GO:0045892">
    <property type="term" value="P:negative regulation of DNA-templated transcription"/>
    <property type="evidence" value="ECO:0007669"/>
    <property type="project" value="InterPro"/>
</dbReference>
<dbReference type="PIRSF" id="PIRSF019455">
    <property type="entry name" value="CopR_AtkY"/>
    <property type="match status" value="1"/>
</dbReference>
<evidence type="ECO:0000313" key="5">
    <source>
        <dbReference type="EMBL" id="QDT26330.1"/>
    </source>
</evidence>
<evidence type="ECO:0000256" key="1">
    <source>
        <dbReference type="ARBA" id="ARBA00011046"/>
    </source>
</evidence>
<keyword evidence="4" id="KW-0804">Transcription</keyword>
<dbReference type="InterPro" id="IPR036390">
    <property type="entry name" value="WH_DNA-bd_sf"/>
</dbReference>
<dbReference type="Proteomes" id="UP000315647">
    <property type="component" value="Chromosome"/>
</dbReference>
<accession>A0A517Q3X9</accession>
<gene>
    <name evidence="5" type="primary">blaI_2</name>
    <name evidence="5" type="ORF">Enr10x_16310</name>
</gene>
<comment type="similarity">
    <text evidence="1">Belongs to the BlaI transcriptional regulatory family.</text>
</comment>
<keyword evidence="2" id="KW-0805">Transcription regulation</keyword>
<dbReference type="InterPro" id="IPR005650">
    <property type="entry name" value="BlaI_family"/>
</dbReference>
<reference evidence="5 6" key="1">
    <citation type="submission" date="2019-03" db="EMBL/GenBank/DDBJ databases">
        <title>Deep-cultivation of Planctomycetes and their phenomic and genomic characterization uncovers novel biology.</title>
        <authorList>
            <person name="Wiegand S."/>
            <person name="Jogler M."/>
            <person name="Boedeker C."/>
            <person name="Pinto D."/>
            <person name="Vollmers J."/>
            <person name="Rivas-Marin E."/>
            <person name="Kohn T."/>
            <person name="Peeters S.H."/>
            <person name="Heuer A."/>
            <person name="Rast P."/>
            <person name="Oberbeckmann S."/>
            <person name="Bunk B."/>
            <person name="Jeske O."/>
            <person name="Meyerdierks A."/>
            <person name="Storesund J.E."/>
            <person name="Kallscheuer N."/>
            <person name="Luecker S."/>
            <person name="Lage O.M."/>
            <person name="Pohl T."/>
            <person name="Merkel B.J."/>
            <person name="Hornburger P."/>
            <person name="Mueller R.-W."/>
            <person name="Bruemmer F."/>
            <person name="Labrenz M."/>
            <person name="Spormann A.M."/>
            <person name="Op den Camp H."/>
            <person name="Overmann J."/>
            <person name="Amann R."/>
            <person name="Jetten M.S.M."/>
            <person name="Mascher T."/>
            <person name="Medema M.H."/>
            <person name="Devos D.P."/>
            <person name="Kaster A.-K."/>
            <person name="Ovreas L."/>
            <person name="Rohde M."/>
            <person name="Galperin M.Y."/>
            <person name="Jogler C."/>
        </authorList>
    </citation>
    <scope>NUCLEOTIDE SEQUENCE [LARGE SCALE GENOMIC DNA]</scope>
    <source>
        <strain evidence="5 6">Enr10</strain>
    </source>
</reference>
<dbReference type="InterPro" id="IPR036388">
    <property type="entry name" value="WH-like_DNA-bd_sf"/>
</dbReference>